<comment type="catalytic activity">
    <reaction evidence="8">
        <text>dimethylallyl diphosphate + ADP = N(6)-(dimethylallyl)adenosine 5'-diphosphate + diphosphate</text>
        <dbReference type="Rhea" id="RHEA:36327"/>
        <dbReference type="ChEBI" id="CHEBI:33019"/>
        <dbReference type="ChEBI" id="CHEBI:57623"/>
        <dbReference type="ChEBI" id="CHEBI:73533"/>
        <dbReference type="ChEBI" id="CHEBI:456216"/>
        <dbReference type="EC" id="2.5.1.112"/>
    </reaction>
</comment>
<dbReference type="GO" id="GO:0009691">
    <property type="term" value="P:cytokinin biosynthetic process"/>
    <property type="evidence" value="ECO:0007669"/>
    <property type="project" value="UniProtKB-KW"/>
</dbReference>
<organism evidence="11 12">
    <name type="scientific">Iris pallida</name>
    <name type="common">Sweet iris</name>
    <dbReference type="NCBI Taxonomy" id="29817"/>
    <lineage>
        <taxon>Eukaryota</taxon>
        <taxon>Viridiplantae</taxon>
        <taxon>Streptophyta</taxon>
        <taxon>Embryophyta</taxon>
        <taxon>Tracheophyta</taxon>
        <taxon>Spermatophyta</taxon>
        <taxon>Magnoliopsida</taxon>
        <taxon>Liliopsida</taxon>
        <taxon>Asparagales</taxon>
        <taxon>Iridaceae</taxon>
        <taxon>Iridoideae</taxon>
        <taxon>Irideae</taxon>
        <taxon>Iris</taxon>
    </lineage>
</organism>
<name>A0AAX6E8G6_IRIPA</name>
<dbReference type="Gene3D" id="1.10.287.890">
    <property type="entry name" value="Crystal structure of tRNA isopentenylpyrophosphate transferase (bh2366) domain"/>
    <property type="match status" value="1"/>
</dbReference>
<evidence type="ECO:0000256" key="4">
    <source>
        <dbReference type="ARBA" id="ARBA00022741"/>
    </source>
</evidence>
<evidence type="ECO:0000256" key="1">
    <source>
        <dbReference type="ARBA" id="ARBA00005842"/>
    </source>
</evidence>
<keyword evidence="12" id="KW-1185">Reference proteome</keyword>
<evidence type="ECO:0000256" key="3">
    <source>
        <dbReference type="ARBA" id="ARBA00022712"/>
    </source>
</evidence>
<dbReference type="AlphaFoldDB" id="A0AAX6E8G6"/>
<keyword evidence="6" id="KW-0809">Transit peptide</keyword>
<reference evidence="11" key="1">
    <citation type="journal article" date="2023" name="GigaByte">
        <title>Genome assembly of the bearded iris, Iris pallida Lam.</title>
        <authorList>
            <person name="Bruccoleri R.E."/>
            <person name="Oakeley E.J."/>
            <person name="Faust A.M.E."/>
            <person name="Altorfer M."/>
            <person name="Dessus-Babus S."/>
            <person name="Burckhardt D."/>
            <person name="Oertli M."/>
            <person name="Naumann U."/>
            <person name="Petersen F."/>
            <person name="Wong J."/>
        </authorList>
    </citation>
    <scope>NUCLEOTIDE SEQUENCE</scope>
    <source>
        <strain evidence="11">GSM-AAB239-AS_SAM_17_03QT</strain>
    </source>
</reference>
<dbReference type="GO" id="GO:0006400">
    <property type="term" value="P:tRNA modification"/>
    <property type="evidence" value="ECO:0007669"/>
    <property type="project" value="TreeGrafter"/>
</dbReference>
<evidence type="ECO:0000256" key="8">
    <source>
        <dbReference type="ARBA" id="ARBA00052386"/>
    </source>
</evidence>
<accession>A0AAX6E8G6</accession>
<keyword evidence="5" id="KW-0067">ATP-binding</keyword>
<evidence type="ECO:0000313" key="12">
    <source>
        <dbReference type="Proteomes" id="UP001140949"/>
    </source>
</evidence>
<dbReference type="EMBL" id="JANAVB010039017">
    <property type="protein sequence ID" value="KAJ6800275.1"/>
    <property type="molecule type" value="Genomic_DNA"/>
</dbReference>
<dbReference type="GO" id="GO:0052622">
    <property type="term" value="F:ATP/ADP dimethylallyltransferase activity"/>
    <property type="evidence" value="ECO:0007669"/>
    <property type="project" value="UniProtKB-EC"/>
</dbReference>
<comment type="catalytic activity">
    <reaction evidence="7">
        <text>dimethylallyl diphosphate + ATP = N(6)-(dimethylallyl)adenosine 5'-triphosphate + diphosphate</text>
        <dbReference type="Rhea" id="RHEA:36331"/>
        <dbReference type="ChEBI" id="CHEBI:30616"/>
        <dbReference type="ChEBI" id="CHEBI:33019"/>
        <dbReference type="ChEBI" id="CHEBI:57623"/>
        <dbReference type="ChEBI" id="CHEBI:73532"/>
        <dbReference type="EC" id="2.5.1.112"/>
    </reaction>
</comment>
<evidence type="ECO:0000256" key="9">
    <source>
        <dbReference type="ARBA" id="ARBA00055191"/>
    </source>
</evidence>
<dbReference type="GO" id="GO:0009824">
    <property type="term" value="F:AMP dimethylallyltransferase activity"/>
    <property type="evidence" value="ECO:0007669"/>
    <property type="project" value="UniProtKB-ARBA"/>
</dbReference>
<evidence type="ECO:0000313" key="11">
    <source>
        <dbReference type="EMBL" id="KAJ6800275.1"/>
    </source>
</evidence>
<dbReference type="PANTHER" id="PTHR11088">
    <property type="entry name" value="TRNA DIMETHYLALLYLTRANSFERASE"/>
    <property type="match status" value="1"/>
</dbReference>
<dbReference type="Pfam" id="PF01715">
    <property type="entry name" value="IPPT"/>
    <property type="match status" value="2"/>
</dbReference>
<keyword evidence="3" id="KW-0203">Cytokinin biosynthesis</keyword>
<dbReference type="Proteomes" id="UP001140949">
    <property type="component" value="Unassembled WGS sequence"/>
</dbReference>
<dbReference type="GO" id="GO:0005739">
    <property type="term" value="C:mitochondrion"/>
    <property type="evidence" value="ECO:0007669"/>
    <property type="project" value="TreeGrafter"/>
</dbReference>
<comment type="caution">
    <text evidence="11">The sequence shown here is derived from an EMBL/GenBank/DDBJ whole genome shotgun (WGS) entry which is preliminary data.</text>
</comment>
<keyword evidence="2" id="KW-0808">Transferase</keyword>
<evidence type="ECO:0000256" key="5">
    <source>
        <dbReference type="ARBA" id="ARBA00022840"/>
    </source>
</evidence>
<dbReference type="GO" id="GO:0005524">
    <property type="term" value="F:ATP binding"/>
    <property type="evidence" value="ECO:0007669"/>
    <property type="project" value="UniProtKB-KW"/>
</dbReference>
<dbReference type="EC" id="2.5.1.112" evidence="10"/>
<dbReference type="Gene3D" id="3.40.50.300">
    <property type="entry name" value="P-loop containing nucleotide triphosphate hydrolases"/>
    <property type="match status" value="1"/>
</dbReference>
<comment type="similarity">
    <text evidence="1">Belongs to the IPP transferase family.</text>
</comment>
<gene>
    <name evidence="11" type="ORF">M6B38_203235</name>
</gene>
<comment type="function">
    <text evidence="9">Involved in cytokinin biosynthesis. Catalyzes the transfer of an isopentenyl group from dimethylallyl diphosphate (DMAPP) to ATP and ADP.</text>
</comment>
<reference evidence="11" key="2">
    <citation type="submission" date="2023-04" db="EMBL/GenBank/DDBJ databases">
        <authorList>
            <person name="Bruccoleri R.E."/>
            <person name="Oakeley E.J."/>
            <person name="Faust A.-M."/>
            <person name="Dessus-Babus S."/>
            <person name="Altorfer M."/>
            <person name="Burckhardt D."/>
            <person name="Oertli M."/>
            <person name="Naumann U."/>
            <person name="Petersen F."/>
            <person name="Wong J."/>
        </authorList>
    </citation>
    <scope>NUCLEOTIDE SEQUENCE</scope>
    <source>
        <strain evidence="11">GSM-AAB239-AS_SAM_17_03QT</strain>
        <tissue evidence="11">Leaf</tissue>
    </source>
</reference>
<keyword evidence="4" id="KW-0547">Nucleotide-binding</keyword>
<proteinExistence type="inferred from homology"/>
<dbReference type="FunFam" id="1.10.287.890:FF:000002">
    <property type="entry name" value="Adenylate isopentenyltransferase 5, chloroplastic"/>
    <property type="match status" value="1"/>
</dbReference>
<dbReference type="PANTHER" id="PTHR11088:SF74">
    <property type="entry name" value="ADENYLATE ISOPENTENYLTRANSFERASE 5, CHLOROPLASTIC"/>
    <property type="match status" value="1"/>
</dbReference>
<evidence type="ECO:0000256" key="10">
    <source>
        <dbReference type="ARBA" id="ARBA00066838"/>
    </source>
</evidence>
<dbReference type="GO" id="GO:0052381">
    <property type="term" value="F:tRNA dimethylallyltransferase activity"/>
    <property type="evidence" value="ECO:0007669"/>
    <property type="project" value="TreeGrafter"/>
</dbReference>
<sequence>MEFLPYSNQVLFPTNIPLIRFRQVPPSTTFPSIPKPYPFPFHVGSLAAPREKKKVVFVLGSTGTGKSKLAINLAARFGGEVVNSDKIQVYDGLSVITNKVTADECAGIPHHLIGGVCPDAEFTASDFRAAVVRAVESVLAGGRLPVVAGGSNSYIEELVDGDGGAFRSRYSCVFVWVDVELPVLHRYVSVRVDRMVEMGLVEEARGMFDPECDYSKGIRKAIGLPEMDRYLRNEASADEETKARLLRSALDEIKSNTRKLACRQLQKICRLSTLPGWDVRRVDATEAFLKQGNKCEFEEAWERTVRVPSIEIVYNFLHQEDHHSNKNDGKVVANAAAAADAADTTASENHAVIAAASGGGGGGDAANGGMTLRTTANYCESATTTAASVATAIVRRCHSLSSLTSMWIRFVGPT</sequence>
<protein>
    <recommendedName>
        <fullName evidence="10">adenylate dimethylallyltransferase (ADP/ATP-dependent)</fullName>
        <ecNumber evidence="10">2.5.1.112</ecNumber>
    </recommendedName>
</protein>
<dbReference type="SUPFAM" id="SSF52540">
    <property type="entry name" value="P-loop containing nucleoside triphosphate hydrolases"/>
    <property type="match status" value="1"/>
</dbReference>
<evidence type="ECO:0000256" key="2">
    <source>
        <dbReference type="ARBA" id="ARBA00022679"/>
    </source>
</evidence>
<evidence type="ECO:0000256" key="7">
    <source>
        <dbReference type="ARBA" id="ARBA00051744"/>
    </source>
</evidence>
<evidence type="ECO:0000256" key="6">
    <source>
        <dbReference type="ARBA" id="ARBA00022946"/>
    </source>
</evidence>
<dbReference type="InterPro" id="IPR027417">
    <property type="entry name" value="P-loop_NTPase"/>
</dbReference>
<dbReference type="InterPro" id="IPR039657">
    <property type="entry name" value="Dimethylallyltransferase"/>
</dbReference>